<dbReference type="SUPFAM" id="SSF88688">
    <property type="entry name" value="Families 57/38 glycoside transferase middle domain"/>
    <property type="match status" value="1"/>
</dbReference>
<dbReference type="Pfam" id="PF07748">
    <property type="entry name" value="Glyco_hydro_38C"/>
    <property type="match status" value="1"/>
</dbReference>
<dbReference type="Gene3D" id="1.20.1270.50">
    <property type="entry name" value="Glycoside hydrolase family 38, central domain"/>
    <property type="match status" value="1"/>
</dbReference>
<evidence type="ECO:0000313" key="7">
    <source>
        <dbReference type="Proteomes" id="UP000267430"/>
    </source>
</evidence>
<dbReference type="Gene3D" id="2.70.98.30">
    <property type="entry name" value="Golgi alpha-mannosidase II, domain 4"/>
    <property type="match status" value="1"/>
</dbReference>
<dbReference type="AlphaFoldDB" id="A0A3S1BCB5"/>
<dbReference type="SUPFAM" id="SSF74650">
    <property type="entry name" value="Galactose mutarotase-like"/>
    <property type="match status" value="1"/>
</dbReference>
<evidence type="ECO:0000256" key="3">
    <source>
        <dbReference type="ARBA" id="ARBA00022801"/>
    </source>
</evidence>
<gene>
    <name evidence="6" type="primary">mngB</name>
    <name evidence="6" type="ORF">ELQ35_01070</name>
</gene>
<dbReference type="PANTHER" id="PTHR46017:SF2">
    <property type="entry name" value="MANNOSYLGLYCERATE HYDROLASE"/>
    <property type="match status" value="1"/>
</dbReference>
<dbReference type="Pfam" id="PF17677">
    <property type="entry name" value="Glyco_hydro38C2"/>
    <property type="match status" value="1"/>
</dbReference>
<keyword evidence="2" id="KW-0479">Metal-binding</keyword>
<dbReference type="InterPro" id="IPR041147">
    <property type="entry name" value="GH38_C"/>
</dbReference>
<dbReference type="Pfam" id="PF09261">
    <property type="entry name" value="Alpha-mann_mid"/>
    <property type="match status" value="1"/>
</dbReference>
<dbReference type="EMBL" id="RYZZ01000001">
    <property type="protein sequence ID" value="RUQ32711.1"/>
    <property type="molecule type" value="Genomic_DNA"/>
</dbReference>
<dbReference type="InterPro" id="IPR028995">
    <property type="entry name" value="Glyco_hydro_57/38_cen_sf"/>
</dbReference>
<reference evidence="6 7" key="1">
    <citation type="submission" date="2018-12" db="EMBL/GenBank/DDBJ databases">
        <title>Bacillus chawlae sp. nov., Bacillus glennii sp. nov., and Bacillus saganii sp. nov. Isolated from the Vehicle Assembly Building at Kennedy Space Center where the Viking Spacecraft were Assembled.</title>
        <authorList>
            <person name="Seuylemezian A."/>
            <person name="Vaishampayan P."/>
        </authorList>
    </citation>
    <scope>NUCLEOTIDE SEQUENCE [LARGE SCALE GENOMIC DNA]</scope>
    <source>
        <strain evidence="6 7">L5</strain>
    </source>
</reference>
<evidence type="ECO:0000313" key="6">
    <source>
        <dbReference type="EMBL" id="RUQ32711.1"/>
    </source>
</evidence>
<dbReference type="Proteomes" id="UP000267430">
    <property type="component" value="Unassembled WGS sequence"/>
</dbReference>
<dbReference type="SUPFAM" id="SSF88713">
    <property type="entry name" value="Glycoside hydrolase/deacetylase"/>
    <property type="match status" value="1"/>
</dbReference>
<dbReference type="GO" id="GO:0046872">
    <property type="term" value="F:metal ion binding"/>
    <property type="evidence" value="ECO:0007669"/>
    <property type="project" value="UniProtKB-KW"/>
</dbReference>
<dbReference type="Pfam" id="PF01074">
    <property type="entry name" value="Glyco_hydro_38N"/>
    <property type="match status" value="1"/>
</dbReference>
<dbReference type="OrthoDB" id="9764050at2"/>
<dbReference type="InterPro" id="IPR027291">
    <property type="entry name" value="Glyco_hydro_38_N_sf"/>
</dbReference>
<dbReference type="NCBIfam" id="NF007331">
    <property type="entry name" value="PRK09819.1"/>
    <property type="match status" value="1"/>
</dbReference>
<dbReference type="GO" id="GO:0009313">
    <property type="term" value="P:oligosaccharide catabolic process"/>
    <property type="evidence" value="ECO:0007669"/>
    <property type="project" value="TreeGrafter"/>
</dbReference>
<dbReference type="InterPro" id="IPR011330">
    <property type="entry name" value="Glyco_hydro/deAcase_b/a-brl"/>
</dbReference>
<proteinExistence type="inferred from homology"/>
<dbReference type="EC" id="3.2.1.170" evidence="6"/>
<name>A0A3S1BCB5_9BACI</name>
<dbReference type="GO" id="GO:0004559">
    <property type="term" value="F:alpha-mannosidase activity"/>
    <property type="evidence" value="ECO:0007669"/>
    <property type="project" value="InterPro"/>
</dbReference>
<sequence length="869" mass="100591">MKKVHIVPHMHWDREWYFSTEESRILLVNNMEEIIEMLENNPDYPYYVLDGQTSILEDYFAVKPENKERIKKLVQAGKLIIGPWYTQTDEMVVGGESIVRNLLYGIKDSAEFGSHMPIGYLPDSFGQSSQMPQILNGFDIKYSIFWRGTSERHGTDKTEFYWETGDGSKVLVQLFPLGYAIGKYLPEDKEKLQERIDKYFAVLDRGATTDNIILPNGHDQMPIQTNIFTIMEKLRKLYPDREFFLSKYENIFDELEKNKDLPTLQGEFIDGKYARVHRSIYSTRMDIKAANARIENKLTNILEPLATLAYSLGFEYHHGLIELIWKEIMKNHAHDSIGCCCSDKVHREICNRFFLAEEKVDQLITFYKRKIVDSMDTDWNYDRLTAFNLLPYDREEVITTTVISKLKSFTLIDEASNEMKFDVINSEIIDPGLIDRQIVHYGNYDPFIKYTVQLKDRIPSLGYKTYFVVENEGSMNNSIVSKEQIETDFYEITVNPNGTLNIFDKRLNKMFNEVLLLENGGDDGDEYDFSPLPNETLIYSDQVKANVEMKQNQYGAAVEIQYNLDVPEDLNKRKEQVVNSSVDVHIVLTIPNHKPIIEVKLEINNHAKDHRLRALIPTGIASAFSVSDNQFGFIKRDVYDSAMDVWEQENWDERPDSIYPMLSFVGLSNEEYGMSVLTNSTREYEIVGDQYDTIAITLFRSVGVLGKENMLRRPGRPSGINLPTPDSQMLGKLTLEFAIVTHLHATLQANVARMAKEYLTPIHLYNKIPFNAMKLNKAEVTTPVQFSFLKEEQPEVVLSTLKKAEKDEQFVLRFYNPTDEEKTASFEFKRPIQQAHIVNLNEKSSETLEIEDNKIQLKVKTNQVRTILF</sequence>
<evidence type="ECO:0000256" key="1">
    <source>
        <dbReference type="ARBA" id="ARBA00009792"/>
    </source>
</evidence>
<dbReference type="InterPro" id="IPR011682">
    <property type="entry name" value="Glyco_hydro_38_C"/>
</dbReference>
<dbReference type="GO" id="GO:0006013">
    <property type="term" value="P:mannose metabolic process"/>
    <property type="evidence" value="ECO:0007669"/>
    <property type="project" value="InterPro"/>
</dbReference>
<evidence type="ECO:0000256" key="2">
    <source>
        <dbReference type="ARBA" id="ARBA00022723"/>
    </source>
</evidence>
<dbReference type="GO" id="GO:0030246">
    <property type="term" value="F:carbohydrate binding"/>
    <property type="evidence" value="ECO:0007669"/>
    <property type="project" value="InterPro"/>
</dbReference>
<dbReference type="InterPro" id="IPR000602">
    <property type="entry name" value="Glyco_hydro_38_N"/>
</dbReference>
<feature type="domain" description="Glycoside hydrolase family 38 central" evidence="5">
    <location>
        <begin position="275"/>
        <end position="353"/>
    </location>
</feature>
<dbReference type="GO" id="GO:0102546">
    <property type="term" value="F:mannosylglycerate hydrolase activity"/>
    <property type="evidence" value="ECO:0007669"/>
    <property type="project" value="UniProtKB-EC"/>
</dbReference>
<dbReference type="Gene3D" id="3.20.110.10">
    <property type="entry name" value="Glycoside hydrolase 38, N terminal domain"/>
    <property type="match status" value="1"/>
</dbReference>
<evidence type="ECO:0000256" key="4">
    <source>
        <dbReference type="ARBA" id="ARBA00023295"/>
    </source>
</evidence>
<dbReference type="PANTHER" id="PTHR46017">
    <property type="entry name" value="ALPHA-MANNOSIDASE 2C1"/>
    <property type="match status" value="1"/>
</dbReference>
<dbReference type="Gene3D" id="2.60.40.2220">
    <property type="match status" value="1"/>
</dbReference>
<dbReference type="InterPro" id="IPR011013">
    <property type="entry name" value="Gal_mutarotase_sf_dom"/>
</dbReference>
<keyword evidence="7" id="KW-1185">Reference proteome</keyword>
<comment type="similarity">
    <text evidence="1">Belongs to the glycosyl hydrolase 38 family.</text>
</comment>
<comment type="caution">
    <text evidence="6">The sequence shown here is derived from an EMBL/GenBank/DDBJ whole genome shotgun (WGS) entry which is preliminary data.</text>
</comment>
<dbReference type="CDD" id="cd10815">
    <property type="entry name" value="GH38N_AMII_EcMngB_like"/>
    <property type="match status" value="1"/>
</dbReference>
<keyword evidence="4 6" id="KW-0326">Glycosidase</keyword>
<dbReference type="SMART" id="SM00872">
    <property type="entry name" value="Alpha-mann_mid"/>
    <property type="match status" value="1"/>
</dbReference>
<accession>A0A3S1BCB5</accession>
<evidence type="ECO:0000259" key="5">
    <source>
        <dbReference type="SMART" id="SM00872"/>
    </source>
</evidence>
<dbReference type="RefSeq" id="WP_126863002.1">
    <property type="nucleotide sequence ID" value="NZ_JAUSTX010000003.1"/>
</dbReference>
<dbReference type="InterPro" id="IPR037094">
    <property type="entry name" value="Glyco_hydro_38_cen_sf"/>
</dbReference>
<protein>
    <submittedName>
        <fullName evidence="6">Mannosylglycerate hydrolase</fullName>
        <ecNumber evidence="6">3.2.1.170</ecNumber>
    </submittedName>
</protein>
<dbReference type="InterPro" id="IPR015341">
    <property type="entry name" value="Glyco_hydro_38_cen"/>
</dbReference>
<keyword evidence="3 6" id="KW-0378">Hydrolase</keyword>
<organism evidence="6 7">
    <name type="scientific">Peribacillus cavernae</name>
    <dbReference type="NCBI Taxonomy" id="1674310"/>
    <lineage>
        <taxon>Bacteria</taxon>
        <taxon>Bacillati</taxon>
        <taxon>Bacillota</taxon>
        <taxon>Bacilli</taxon>
        <taxon>Bacillales</taxon>
        <taxon>Bacillaceae</taxon>
        <taxon>Peribacillus</taxon>
    </lineage>
</organism>